<dbReference type="PANTHER" id="PTHR11950">
    <property type="entry name" value="RUNT RELATED"/>
    <property type="match status" value="1"/>
</dbReference>
<feature type="region of interest" description="Disordered" evidence="5">
    <location>
        <begin position="497"/>
        <end position="561"/>
    </location>
</feature>
<dbReference type="GO" id="GO:0005634">
    <property type="term" value="C:nucleus"/>
    <property type="evidence" value="ECO:0007669"/>
    <property type="project" value="UniProtKB-SubCell"/>
</dbReference>
<dbReference type="Gene3D" id="2.60.40.720">
    <property type="match status" value="1"/>
</dbReference>
<dbReference type="InterPro" id="IPR008967">
    <property type="entry name" value="p53-like_TF_DNA-bd_sf"/>
</dbReference>
<keyword evidence="8" id="KW-1185">Reference proteome</keyword>
<feature type="compositionally biased region" description="Polar residues" evidence="5">
    <location>
        <begin position="311"/>
        <end position="338"/>
    </location>
</feature>
<dbReference type="GO" id="GO:0000981">
    <property type="term" value="F:DNA-binding transcription factor activity, RNA polymerase II-specific"/>
    <property type="evidence" value="ECO:0007669"/>
    <property type="project" value="TreeGrafter"/>
</dbReference>
<comment type="caution">
    <text evidence="7">The sequence shown here is derived from an EMBL/GenBank/DDBJ whole genome shotgun (WGS) entry which is preliminary data.</text>
</comment>
<dbReference type="Pfam" id="PF00853">
    <property type="entry name" value="Runt"/>
    <property type="match status" value="1"/>
</dbReference>
<dbReference type="PROSITE" id="PS51062">
    <property type="entry name" value="RUNT"/>
    <property type="match status" value="1"/>
</dbReference>
<dbReference type="AlphaFoldDB" id="A0AAV7JWX9"/>
<name>A0AAV7JWX9_9METZ</name>
<keyword evidence="4" id="KW-0539">Nucleus</keyword>
<evidence type="ECO:0000259" key="6">
    <source>
        <dbReference type="PROSITE" id="PS51062"/>
    </source>
</evidence>
<proteinExistence type="predicted"/>
<dbReference type="EMBL" id="JAKMXF010000277">
    <property type="protein sequence ID" value="KAI6653352.1"/>
    <property type="molecule type" value="Genomic_DNA"/>
</dbReference>
<dbReference type="GO" id="GO:0000978">
    <property type="term" value="F:RNA polymerase II cis-regulatory region sequence-specific DNA binding"/>
    <property type="evidence" value="ECO:0007669"/>
    <property type="project" value="TreeGrafter"/>
</dbReference>
<evidence type="ECO:0000256" key="5">
    <source>
        <dbReference type="SAM" id="MobiDB-lite"/>
    </source>
</evidence>
<accession>A0AAV7JWX9</accession>
<feature type="compositionally biased region" description="Polar residues" evidence="5">
    <location>
        <begin position="530"/>
        <end position="541"/>
    </location>
</feature>
<dbReference type="FunFam" id="2.60.40.720:FF:000001">
    <property type="entry name" value="Runt-related transcription factor"/>
    <property type="match status" value="1"/>
</dbReference>
<organism evidence="7 8">
    <name type="scientific">Oopsacas minuta</name>
    <dbReference type="NCBI Taxonomy" id="111878"/>
    <lineage>
        <taxon>Eukaryota</taxon>
        <taxon>Metazoa</taxon>
        <taxon>Porifera</taxon>
        <taxon>Hexactinellida</taxon>
        <taxon>Hexasterophora</taxon>
        <taxon>Lyssacinosida</taxon>
        <taxon>Leucopsacidae</taxon>
        <taxon>Oopsacas</taxon>
    </lineage>
</organism>
<dbReference type="PANTHER" id="PTHR11950:SF31">
    <property type="entry name" value="SEGMENTATION PROTEIN RUNT"/>
    <property type="match status" value="1"/>
</dbReference>
<feature type="compositionally biased region" description="Polar residues" evidence="5">
    <location>
        <begin position="24"/>
        <end position="33"/>
    </location>
</feature>
<evidence type="ECO:0000256" key="1">
    <source>
        <dbReference type="ARBA" id="ARBA00004123"/>
    </source>
</evidence>
<evidence type="ECO:0000313" key="8">
    <source>
        <dbReference type="Proteomes" id="UP001165289"/>
    </source>
</evidence>
<sequence>MDMEVSAVCSHPSSSQATSSTVTAPGQASQPSNPRKMKGERTMMEALADYPGELVRTDSPNFVCTVLPSHWRSNKTLPVPFKVVAVGEIPDGTKVIITAGNDENFAGELRNPTATMKNNVARFNDLRFVGRSGRGKSFSLLITVGTQPPQYATYTHAIKVTVDGPREPRRPRRPDPEPYRMPPYHLPPPQIAHPPAKFMGLDMAQHGGVDLSSYENLFPRGPHGGITEQMAIAAYPGVPIMDPTWPPPSPHLPVFQAPMTLHTPQNILTPPEISASHTPLSQTPNSSTNKLIEDMSGGEVGTPLGLASGISPPNGTVGSSSLSAGTPGLQLSRSSSIAPKQELDESTSPPPPPTIPDVVLPSVLHSDLQSQLTPIFSSIHQFFPHDQIYKFAHIAPVSTGTTIFGGINQFPRTPTLPPPSPQTPFPFSLPSVYRLDDRFPFSGFAPRLSGMEPLSPSFIKSPINLMSSPGLLSPMGKTTSAMFFPPMQHDIKQEVGDNQSMLSSSPTNSIHVSRTSSIGPMDAQDHESQHGGSSYNISTPRGLNEEDTPLDISGPSALSTPNTAPIWQFTTIVQNPPL</sequence>
<feature type="compositionally biased region" description="Basic and acidic residues" evidence="5">
    <location>
        <begin position="164"/>
        <end position="178"/>
    </location>
</feature>
<reference evidence="7 8" key="1">
    <citation type="journal article" date="2023" name="BMC Biol.">
        <title>The compact genome of the sponge Oopsacas minuta (Hexactinellida) is lacking key metazoan core genes.</title>
        <authorList>
            <person name="Santini S."/>
            <person name="Schenkelaars Q."/>
            <person name="Jourda C."/>
            <person name="Duchesne M."/>
            <person name="Belahbib H."/>
            <person name="Rocher C."/>
            <person name="Selva M."/>
            <person name="Riesgo A."/>
            <person name="Vervoort M."/>
            <person name="Leys S.P."/>
            <person name="Kodjabachian L."/>
            <person name="Le Bivic A."/>
            <person name="Borchiellini C."/>
            <person name="Claverie J.M."/>
            <person name="Renard E."/>
        </authorList>
    </citation>
    <scope>NUCLEOTIDE SEQUENCE [LARGE SCALE GENOMIC DNA]</scope>
    <source>
        <strain evidence="7">SPO-2</strain>
    </source>
</reference>
<feature type="region of interest" description="Disordered" evidence="5">
    <location>
        <begin position="1"/>
        <end position="38"/>
    </location>
</feature>
<dbReference type="PRINTS" id="PR00967">
    <property type="entry name" value="ONCOGENEAML1"/>
</dbReference>
<dbReference type="InterPro" id="IPR013524">
    <property type="entry name" value="Runt_dom"/>
</dbReference>
<protein>
    <submittedName>
        <fullName evidence="7">Runt-related transcription factor 3-like isoform X2</fullName>
    </submittedName>
</protein>
<dbReference type="GO" id="GO:0005524">
    <property type="term" value="F:ATP binding"/>
    <property type="evidence" value="ECO:0007669"/>
    <property type="project" value="InterPro"/>
</dbReference>
<feature type="domain" description="Runt" evidence="6">
    <location>
        <begin position="42"/>
        <end position="170"/>
    </location>
</feature>
<feature type="compositionally biased region" description="Polar residues" evidence="5">
    <location>
        <begin position="497"/>
        <end position="518"/>
    </location>
</feature>
<feature type="region of interest" description="Disordered" evidence="5">
    <location>
        <begin position="266"/>
        <end position="356"/>
    </location>
</feature>
<gene>
    <name evidence="7" type="ORF">LOD99_3572</name>
</gene>
<feature type="compositionally biased region" description="Polar residues" evidence="5">
    <location>
        <begin position="275"/>
        <end position="290"/>
    </location>
</feature>
<evidence type="ECO:0000256" key="2">
    <source>
        <dbReference type="ARBA" id="ARBA00023015"/>
    </source>
</evidence>
<dbReference type="SUPFAM" id="SSF49417">
    <property type="entry name" value="p53-like transcription factors"/>
    <property type="match status" value="1"/>
</dbReference>
<dbReference type="Proteomes" id="UP001165289">
    <property type="component" value="Unassembled WGS sequence"/>
</dbReference>
<dbReference type="InterPro" id="IPR012346">
    <property type="entry name" value="p53/RUNT-type_TF_DNA-bd_sf"/>
</dbReference>
<comment type="subcellular location">
    <subcellularLocation>
        <location evidence="1">Nucleus</location>
    </subcellularLocation>
</comment>
<keyword evidence="3" id="KW-0804">Transcription</keyword>
<feature type="region of interest" description="Disordered" evidence="5">
    <location>
        <begin position="162"/>
        <end position="181"/>
    </location>
</feature>
<feature type="compositionally biased region" description="Low complexity" evidence="5">
    <location>
        <begin position="10"/>
        <end position="23"/>
    </location>
</feature>
<dbReference type="InterPro" id="IPR000040">
    <property type="entry name" value="AML1_Runt"/>
</dbReference>
<evidence type="ECO:0000256" key="3">
    <source>
        <dbReference type="ARBA" id="ARBA00023163"/>
    </source>
</evidence>
<evidence type="ECO:0000256" key="4">
    <source>
        <dbReference type="ARBA" id="ARBA00023242"/>
    </source>
</evidence>
<keyword evidence="2" id="KW-0805">Transcription regulation</keyword>
<evidence type="ECO:0000313" key="7">
    <source>
        <dbReference type="EMBL" id="KAI6653352.1"/>
    </source>
</evidence>